<dbReference type="PANTHER" id="PTHR45852:SF1">
    <property type="entry name" value="SERINE_THREONINE-PROTEIN KINASE RIO2"/>
    <property type="match status" value="1"/>
</dbReference>
<evidence type="ECO:0000256" key="12">
    <source>
        <dbReference type="ARBA" id="ARBA00048679"/>
    </source>
</evidence>
<dbReference type="InterPro" id="IPR036388">
    <property type="entry name" value="WH-like_DNA-bd_sf"/>
</dbReference>
<evidence type="ECO:0000259" key="16">
    <source>
        <dbReference type="SMART" id="SM00090"/>
    </source>
</evidence>
<keyword evidence="7" id="KW-0547">Nucleotide-binding</keyword>
<dbReference type="InterPro" id="IPR018935">
    <property type="entry name" value="RIO_kinase_CS"/>
</dbReference>
<feature type="compositionally biased region" description="Basic residues" evidence="15">
    <location>
        <begin position="359"/>
        <end position="368"/>
    </location>
</feature>
<keyword evidence="6" id="KW-0479">Metal-binding</keyword>
<dbReference type="InterPro" id="IPR036390">
    <property type="entry name" value="WH_DNA-bd_sf"/>
</dbReference>
<dbReference type="GO" id="GO:0030490">
    <property type="term" value="P:maturation of SSU-rRNA"/>
    <property type="evidence" value="ECO:0007669"/>
    <property type="project" value="TreeGrafter"/>
</dbReference>
<dbReference type="HOGENOM" id="CLU_018693_0_0_1"/>
<reference evidence="17 18" key="1">
    <citation type="submission" date="2014-04" db="EMBL/GenBank/DDBJ databases">
        <authorList>
            <consortium name="DOE Joint Genome Institute"/>
            <person name="Kuo A."/>
            <person name="Tarkka M."/>
            <person name="Buscot F."/>
            <person name="Kohler A."/>
            <person name="Nagy L.G."/>
            <person name="Floudas D."/>
            <person name="Copeland A."/>
            <person name="Barry K.W."/>
            <person name="Cichocki N."/>
            <person name="Veneault-Fourrey C."/>
            <person name="LaButti K."/>
            <person name="Lindquist E.A."/>
            <person name="Lipzen A."/>
            <person name="Lundell T."/>
            <person name="Morin E."/>
            <person name="Murat C."/>
            <person name="Sun H."/>
            <person name="Tunlid A."/>
            <person name="Henrissat B."/>
            <person name="Grigoriev I.V."/>
            <person name="Hibbett D.S."/>
            <person name="Martin F."/>
            <person name="Nordberg H.P."/>
            <person name="Cantor M.N."/>
            <person name="Hua S.X."/>
        </authorList>
    </citation>
    <scope>NUCLEOTIDE SEQUENCE [LARGE SCALE GENOMIC DNA]</scope>
    <source>
        <strain evidence="17 18">F 1598</strain>
    </source>
</reference>
<dbReference type="CDD" id="cd05144">
    <property type="entry name" value="RIO2_C"/>
    <property type="match status" value="1"/>
</dbReference>
<evidence type="ECO:0000256" key="9">
    <source>
        <dbReference type="ARBA" id="ARBA00022840"/>
    </source>
</evidence>
<dbReference type="Pfam" id="PF09202">
    <property type="entry name" value="Rio2_N"/>
    <property type="match status" value="1"/>
</dbReference>
<dbReference type="FunFam" id="1.10.10.10:FF:000053">
    <property type="entry name" value="Serine/threonine-protein kinase RIO2"/>
    <property type="match status" value="1"/>
</dbReference>
<dbReference type="GO" id="GO:0046872">
    <property type="term" value="F:metal ion binding"/>
    <property type="evidence" value="ECO:0007669"/>
    <property type="project" value="UniProtKB-KW"/>
</dbReference>
<sequence length="399" mass="46274">MKLDATDLRYITSDEFRVLTAVEMGSKNHEVVPTVLIVQISGLRNGGVNKIMGSLAKRNLVAKVQNSKYDGYRLTYGGYDYLAMRALSKRDSMYSVGNQIGVGKESDIYIVADAEGNEMVLKLHRLGRISFRAIKEKRDYLGKRKSASWMYMSRLAAQKEWAFMKVLHEHGFPVPRPIDQARHCILMGFQDAYPLRQISEVPSPGKLYSELMDLIVRFAHAGLIHGDFNEFNILINRVTGDPVVIDFPQMVSTSHENAEWYFNRDVECIRTFFRRRFRYESQLYPRFKSTLSEGAEKDQGDGFRLDVVVSASGFGRKEARILEEVSVDRFYHFRHSKTFLSSTWKLSKMIRRKRVTTVKRRRRKRKRTWERMKTKLSSMKSCQSNSSKETAKANQLRTQ</sequence>
<comment type="similarity">
    <text evidence="2">Belongs to the protein kinase superfamily. RIO-type Ser/Thr kinase family.</text>
</comment>
<feature type="compositionally biased region" description="Low complexity" evidence="15">
    <location>
        <begin position="375"/>
        <end position="388"/>
    </location>
</feature>
<comment type="catalytic activity">
    <reaction evidence="12">
        <text>L-seryl-[protein] + ATP = O-phospho-L-seryl-[protein] + ADP + H(+)</text>
        <dbReference type="Rhea" id="RHEA:17989"/>
        <dbReference type="Rhea" id="RHEA-COMP:9863"/>
        <dbReference type="Rhea" id="RHEA-COMP:11604"/>
        <dbReference type="ChEBI" id="CHEBI:15378"/>
        <dbReference type="ChEBI" id="CHEBI:29999"/>
        <dbReference type="ChEBI" id="CHEBI:30616"/>
        <dbReference type="ChEBI" id="CHEBI:83421"/>
        <dbReference type="ChEBI" id="CHEBI:456216"/>
        <dbReference type="EC" id="2.7.11.1"/>
    </reaction>
</comment>
<dbReference type="Gene3D" id="1.10.510.10">
    <property type="entry name" value="Transferase(Phosphotransferase) domain 1"/>
    <property type="match status" value="1"/>
</dbReference>
<evidence type="ECO:0000256" key="13">
    <source>
        <dbReference type="ARBA" id="ARBA00068353"/>
    </source>
</evidence>
<dbReference type="InterPro" id="IPR011009">
    <property type="entry name" value="Kinase-like_dom_sf"/>
</dbReference>
<evidence type="ECO:0000256" key="1">
    <source>
        <dbReference type="ARBA" id="ARBA00001946"/>
    </source>
</evidence>
<keyword evidence="8" id="KW-0418">Kinase</keyword>
<dbReference type="GO" id="GO:0030688">
    <property type="term" value="C:preribosome, small subunit precursor"/>
    <property type="evidence" value="ECO:0007669"/>
    <property type="project" value="TreeGrafter"/>
</dbReference>
<evidence type="ECO:0000256" key="4">
    <source>
        <dbReference type="ARBA" id="ARBA00022527"/>
    </source>
</evidence>
<name>A0A0C3G3T7_PILCF</name>
<reference evidence="18" key="2">
    <citation type="submission" date="2015-01" db="EMBL/GenBank/DDBJ databases">
        <title>Evolutionary Origins and Diversification of the Mycorrhizal Mutualists.</title>
        <authorList>
            <consortium name="DOE Joint Genome Institute"/>
            <consortium name="Mycorrhizal Genomics Consortium"/>
            <person name="Kohler A."/>
            <person name="Kuo A."/>
            <person name="Nagy L.G."/>
            <person name="Floudas D."/>
            <person name="Copeland A."/>
            <person name="Barry K.W."/>
            <person name="Cichocki N."/>
            <person name="Veneault-Fourrey C."/>
            <person name="LaButti K."/>
            <person name="Lindquist E.A."/>
            <person name="Lipzen A."/>
            <person name="Lundell T."/>
            <person name="Morin E."/>
            <person name="Murat C."/>
            <person name="Riley R."/>
            <person name="Ohm R."/>
            <person name="Sun H."/>
            <person name="Tunlid A."/>
            <person name="Henrissat B."/>
            <person name="Grigoriev I.V."/>
            <person name="Hibbett D.S."/>
            <person name="Martin F."/>
        </authorList>
    </citation>
    <scope>NUCLEOTIDE SEQUENCE [LARGE SCALE GENOMIC DNA]</scope>
    <source>
        <strain evidence="18">F 1598</strain>
    </source>
</reference>
<dbReference type="InParanoid" id="A0A0C3G3T7"/>
<keyword evidence="18" id="KW-1185">Reference proteome</keyword>
<dbReference type="GO" id="GO:0005634">
    <property type="term" value="C:nucleus"/>
    <property type="evidence" value="ECO:0007669"/>
    <property type="project" value="TreeGrafter"/>
</dbReference>
<evidence type="ECO:0000256" key="15">
    <source>
        <dbReference type="SAM" id="MobiDB-lite"/>
    </source>
</evidence>
<protein>
    <recommendedName>
        <fullName evidence="13">Serine/threonine-protein kinase RIO2</fullName>
        <ecNumber evidence="3">2.7.11.1</ecNumber>
    </recommendedName>
    <alternativeName>
        <fullName evidence="14">Serine/threonine-protein kinase rio2</fullName>
    </alternativeName>
</protein>
<evidence type="ECO:0000256" key="3">
    <source>
        <dbReference type="ARBA" id="ARBA00012513"/>
    </source>
</evidence>
<keyword evidence="10" id="KW-0460">Magnesium</keyword>
<dbReference type="Gene3D" id="3.30.200.20">
    <property type="entry name" value="Phosphorylase Kinase, domain 1"/>
    <property type="match status" value="1"/>
</dbReference>
<dbReference type="InterPro" id="IPR030484">
    <property type="entry name" value="Rio2"/>
</dbReference>
<dbReference type="InterPro" id="IPR000687">
    <property type="entry name" value="RIO_kinase"/>
</dbReference>
<organism evidence="17 18">
    <name type="scientific">Piloderma croceum (strain F 1598)</name>
    <dbReference type="NCBI Taxonomy" id="765440"/>
    <lineage>
        <taxon>Eukaryota</taxon>
        <taxon>Fungi</taxon>
        <taxon>Dikarya</taxon>
        <taxon>Basidiomycota</taxon>
        <taxon>Agaricomycotina</taxon>
        <taxon>Agaricomycetes</taxon>
        <taxon>Agaricomycetidae</taxon>
        <taxon>Atheliales</taxon>
        <taxon>Atheliaceae</taxon>
        <taxon>Piloderma</taxon>
    </lineage>
</organism>
<dbReference type="AlphaFoldDB" id="A0A0C3G3T7"/>
<comment type="catalytic activity">
    <reaction evidence="11">
        <text>L-threonyl-[protein] + ATP = O-phospho-L-threonyl-[protein] + ADP + H(+)</text>
        <dbReference type="Rhea" id="RHEA:46608"/>
        <dbReference type="Rhea" id="RHEA-COMP:11060"/>
        <dbReference type="Rhea" id="RHEA-COMP:11605"/>
        <dbReference type="ChEBI" id="CHEBI:15378"/>
        <dbReference type="ChEBI" id="CHEBI:30013"/>
        <dbReference type="ChEBI" id="CHEBI:30616"/>
        <dbReference type="ChEBI" id="CHEBI:61977"/>
        <dbReference type="ChEBI" id="CHEBI:456216"/>
        <dbReference type="EC" id="2.7.11.1"/>
    </reaction>
</comment>
<accession>A0A0C3G3T7</accession>
<dbReference type="InterPro" id="IPR015285">
    <property type="entry name" value="RIO2_wHTH_N"/>
</dbReference>
<proteinExistence type="inferred from homology"/>
<keyword evidence="9" id="KW-0067">ATP-binding</keyword>
<feature type="region of interest" description="Disordered" evidence="15">
    <location>
        <begin position="359"/>
        <end position="399"/>
    </location>
</feature>
<dbReference type="GO" id="GO:0005829">
    <property type="term" value="C:cytosol"/>
    <property type="evidence" value="ECO:0007669"/>
    <property type="project" value="TreeGrafter"/>
</dbReference>
<evidence type="ECO:0000313" key="17">
    <source>
        <dbReference type="EMBL" id="KIM85266.1"/>
    </source>
</evidence>
<evidence type="ECO:0000256" key="14">
    <source>
        <dbReference type="ARBA" id="ARBA00068837"/>
    </source>
</evidence>
<evidence type="ECO:0000256" key="6">
    <source>
        <dbReference type="ARBA" id="ARBA00022723"/>
    </source>
</evidence>
<dbReference type="GO" id="GO:0004674">
    <property type="term" value="F:protein serine/threonine kinase activity"/>
    <property type="evidence" value="ECO:0007669"/>
    <property type="project" value="UniProtKB-KW"/>
</dbReference>
<dbReference type="EMBL" id="KN832985">
    <property type="protein sequence ID" value="KIM85266.1"/>
    <property type="molecule type" value="Genomic_DNA"/>
</dbReference>
<dbReference type="Pfam" id="PF01163">
    <property type="entry name" value="RIO1"/>
    <property type="match status" value="1"/>
</dbReference>
<evidence type="ECO:0000313" key="18">
    <source>
        <dbReference type="Proteomes" id="UP000054166"/>
    </source>
</evidence>
<evidence type="ECO:0000256" key="8">
    <source>
        <dbReference type="ARBA" id="ARBA00022777"/>
    </source>
</evidence>
<dbReference type="SUPFAM" id="SSF46785">
    <property type="entry name" value="Winged helix' DNA-binding domain"/>
    <property type="match status" value="1"/>
</dbReference>
<feature type="domain" description="RIO kinase" evidence="16">
    <location>
        <begin position="65"/>
        <end position="289"/>
    </location>
</feature>
<dbReference type="Proteomes" id="UP000054166">
    <property type="component" value="Unassembled WGS sequence"/>
</dbReference>
<comment type="cofactor">
    <cofactor evidence="1">
        <name>Mg(2+)</name>
        <dbReference type="ChEBI" id="CHEBI:18420"/>
    </cofactor>
</comment>
<dbReference type="FunFam" id="3.30.200.20:FF:000052">
    <property type="entry name" value="Serine/threonine-protein kinase RIO2"/>
    <property type="match status" value="1"/>
</dbReference>
<dbReference type="OrthoDB" id="10258631at2759"/>
<dbReference type="Gene3D" id="1.10.10.10">
    <property type="entry name" value="Winged helix-like DNA-binding domain superfamily/Winged helix DNA-binding domain"/>
    <property type="match status" value="1"/>
</dbReference>
<dbReference type="STRING" id="765440.A0A0C3G3T7"/>
<evidence type="ECO:0000256" key="7">
    <source>
        <dbReference type="ARBA" id="ARBA00022741"/>
    </source>
</evidence>
<dbReference type="PANTHER" id="PTHR45852">
    <property type="entry name" value="SER/THR-PROTEIN KINASE RIO2"/>
    <property type="match status" value="1"/>
</dbReference>
<keyword evidence="5" id="KW-0808">Transferase</keyword>
<dbReference type="GO" id="GO:0005524">
    <property type="term" value="F:ATP binding"/>
    <property type="evidence" value="ECO:0007669"/>
    <property type="project" value="UniProtKB-KW"/>
</dbReference>
<dbReference type="InterPro" id="IPR018934">
    <property type="entry name" value="RIO_dom"/>
</dbReference>
<dbReference type="SUPFAM" id="SSF56112">
    <property type="entry name" value="Protein kinase-like (PK-like)"/>
    <property type="match status" value="1"/>
</dbReference>
<evidence type="ECO:0000256" key="5">
    <source>
        <dbReference type="ARBA" id="ARBA00022679"/>
    </source>
</evidence>
<dbReference type="FunCoup" id="A0A0C3G3T7">
    <property type="interactions" value="814"/>
</dbReference>
<dbReference type="PROSITE" id="PS01245">
    <property type="entry name" value="RIO1"/>
    <property type="match status" value="1"/>
</dbReference>
<dbReference type="SMART" id="SM00090">
    <property type="entry name" value="RIO"/>
    <property type="match status" value="1"/>
</dbReference>
<keyword evidence="4" id="KW-0723">Serine/threonine-protein kinase</keyword>
<evidence type="ECO:0000256" key="2">
    <source>
        <dbReference type="ARBA" id="ARBA00009196"/>
    </source>
</evidence>
<evidence type="ECO:0000256" key="10">
    <source>
        <dbReference type="ARBA" id="ARBA00022842"/>
    </source>
</evidence>
<dbReference type="EC" id="2.7.11.1" evidence="3"/>
<evidence type="ECO:0000256" key="11">
    <source>
        <dbReference type="ARBA" id="ARBA00047899"/>
    </source>
</evidence>
<gene>
    <name evidence="17" type="ORF">PILCRDRAFT_355341</name>
</gene>